<evidence type="ECO:0000313" key="3">
    <source>
        <dbReference type="EMBL" id="MCA0153495.1"/>
    </source>
</evidence>
<dbReference type="SUPFAM" id="SSF64182">
    <property type="entry name" value="DHH phosphoesterases"/>
    <property type="match status" value="1"/>
</dbReference>
<evidence type="ECO:0000259" key="1">
    <source>
        <dbReference type="Pfam" id="PF01368"/>
    </source>
</evidence>
<organism evidence="3 4">
    <name type="scientific">Winogradskyella vincentii</name>
    <dbReference type="NCBI Taxonomy" id="2877122"/>
    <lineage>
        <taxon>Bacteria</taxon>
        <taxon>Pseudomonadati</taxon>
        <taxon>Bacteroidota</taxon>
        <taxon>Flavobacteriia</taxon>
        <taxon>Flavobacteriales</taxon>
        <taxon>Flavobacteriaceae</taxon>
        <taxon>Winogradskyella</taxon>
    </lineage>
</organism>
<dbReference type="Pfam" id="PF02272">
    <property type="entry name" value="DHHA1"/>
    <property type="match status" value="1"/>
</dbReference>
<sequence>MIKAHISEIKSLLKTPKNVVIVPHKNPDGDAMGSTLGLCHYLIKYSHNAVVLAPNDYPEFLKWLPGDEKVLKFDSQVKESSDLIENADLIFTLDFNALHRAGEEYGASLKASKATKIMIDHHQQPDDYAKYVYSDVSMSSTCEMVFNFIEMLGDIEKIDATIATCLYVGIMTDTGSFRFPSTTSRTHQVIATLIDKGAENSEIHNNVYDTNSYGRLQLLGRAMQNLKVIPEIRTAYITLSQAELDEFNFKKGDTEGFVNYALSLKGIIFAGIFIESKAEEIIKISLRSKGEFSVNEFARAHFNGGGHTNAAGGRSHTNLEETIDKFISILPQYKEQLSQK</sequence>
<dbReference type="InterPro" id="IPR001667">
    <property type="entry name" value="DDH_dom"/>
</dbReference>
<reference evidence="4" key="1">
    <citation type="submission" date="2023-07" db="EMBL/GenBank/DDBJ databases">
        <authorList>
            <person name="Yue Y."/>
        </authorList>
    </citation>
    <scope>NUCLEOTIDE SEQUENCE [LARGE SCALE GENOMIC DNA]</scope>
    <source>
        <strain evidence="4">2Y89</strain>
    </source>
</reference>
<dbReference type="Proteomes" id="UP001198402">
    <property type="component" value="Unassembled WGS sequence"/>
</dbReference>
<dbReference type="RefSeq" id="WP_224478455.1">
    <property type="nucleotide sequence ID" value="NZ_JAIUJS010000004.1"/>
</dbReference>
<proteinExistence type="predicted"/>
<dbReference type="PANTHER" id="PTHR47618">
    <property type="entry name" value="BIFUNCTIONAL OLIGORIBONUCLEASE AND PAP PHOSPHATASE NRNA"/>
    <property type="match status" value="1"/>
</dbReference>
<dbReference type="Pfam" id="PF01368">
    <property type="entry name" value="DHH"/>
    <property type="match status" value="1"/>
</dbReference>
<evidence type="ECO:0000259" key="2">
    <source>
        <dbReference type="Pfam" id="PF02272"/>
    </source>
</evidence>
<dbReference type="PANTHER" id="PTHR47618:SF1">
    <property type="entry name" value="BIFUNCTIONAL OLIGORIBONUCLEASE AND PAP PHOSPHATASE NRNA"/>
    <property type="match status" value="1"/>
</dbReference>
<name>A0ABS7Y2L2_9FLAO</name>
<dbReference type="InterPro" id="IPR038763">
    <property type="entry name" value="DHH_sf"/>
</dbReference>
<evidence type="ECO:0000313" key="4">
    <source>
        <dbReference type="Proteomes" id="UP001198402"/>
    </source>
</evidence>
<feature type="domain" description="DHHA1" evidence="2">
    <location>
        <begin position="246"/>
        <end position="330"/>
    </location>
</feature>
<protein>
    <submittedName>
        <fullName evidence="3">Bifunctional oligoribonuclease/PAP phosphatase NrnA</fullName>
    </submittedName>
</protein>
<dbReference type="InterPro" id="IPR003156">
    <property type="entry name" value="DHHA1_dom"/>
</dbReference>
<dbReference type="EMBL" id="JAIUJS010000004">
    <property type="protein sequence ID" value="MCA0153495.1"/>
    <property type="molecule type" value="Genomic_DNA"/>
</dbReference>
<dbReference type="Gene3D" id="3.90.1640.10">
    <property type="entry name" value="inorganic pyrophosphatase (n-terminal core)"/>
    <property type="match status" value="1"/>
</dbReference>
<dbReference type="InterPro" id="IPR051319">
    <property type="entry name" value="Oligoribo/pAp-PDE_c-di-AMP_PDE"/>
</dbReference>
<keyword evidence="4" id="KW-1185">Reference proteome</keyword>
<dbReference type="Gene3D" id="3.10.310.30">
    <property type="match status" value="1"/>
</dbReference>
<comment type="caution">
    <text evidence="3">The sequence shown here is derived from an EMBL/GenBank/DDBJ whole genome shotgun (WGS) entry which is preliminary data.</text>
</comment>
<accession>A0ABS7Y2L2</accession>
<gene>
    <name evidence="3" type="ORF">LBV24_09735</name>
</gene>
<feature type="domain" description="DDH" evidence="1">
    <location>
        <begin position="18"/>
        <end position="170"/>
    </location>
</feature>